<keyword evidence="1" id="KW-0472">Membrane</keyword>
<dbReference type="HOGENOM" id="CLU_2471416_0_0_1"/>
<organism evidence="3">
    <name type="scientific">Drosophila persimilis</name>
    <name type="common">Fruit fly</name>
    <dbReference type="NCBI Taxonomy" id="7234"/>
    <lineage>
        <taxon>Eukaryota</taxon>
        <taxon>Metazoa</taxon>
        <taxon>Ecdysozoa</taxon>
        <taxon>Arthropoda</taxon>
        <taxon>Hexapoda</taxon>
        <taxon>Insecta</taxon>
        <taxon>Pterygota</taxon>
        <taxon>Neoptera</taxon>
        <taxon>Endopterygota</taxon>
        <taxon>Diptera</taxon>
        <taxon>Brachycera</taxon>
        <taxon>Muscomorpha</taxon>
        <taxon>Ephydroidea</taxon>
        <taxon>Drosophilidae</taxon>
        <taxon>Drosophila</taxon>
        <taxon>Sophophora</taxon>
    </lineage>
</organism>
<protein>
    <submittedName>
        <fullName evidence="2">GL24081</fullName>
    </submittedName>
</protein>
<evidence type="ECO:0000313" key="2">
    <source>
        <dbReference type="EMBL" id="EDW24305.1"/>
    </source>
</evidence>
<dbReference type="SUPFAM" id="SSF103025">
    <property type="entry name" value="Folate-binding domain"/>
    <property type="match status" value="1"/>
</dbReference>
<dbReference type="AlphaFoldDB" id="B4G3C3"/>
<dbReference type="EMBL" id="CH479179">
    <property type="protein sequence ID" value="EDW24305.1"/>
    <property type="molecule type" value="Genomic_DNA"/>
</dbReference>
<dbReference type="GO" id="GO:0033353">
    <property type="term" value="P:S-adenosylmethionine cycle"/>
    <property type="evidence" value="ECO:0007669"/>
    <property type="project" value="EnsemblMetazoa"/>
</dbReference>
<reference evidence="2 3" key="1">
    <citation type="journal article" date="2007" name="Nature">
        <title>Evolution of genes and genomes on the Drosophila phylogeny.</title>
        <authorList>
            <consortium name="Drosophila 12 Genomes Consortium"/>
            <person name="Clark A.G."/>
            <person name="Eisen M.B."/>
            <person name="Smith D.R."/>
            <person name="Bergman C.M."/>
            <person name="Oliver B."/>
            <person name="Markow T.A."/>
            <person name="Kaufman T.C."/>
            <person name="Kellis M."/>
            <person name="Gelbart W."/>
            <person name="Iyer V.N."/>
            <person name="Pollard D.A."/>
            <person name="Sackton T.B."/>
            <person name="Larracuente A.M."/>
            <person name="Singh N.D."/>
            <person name="Abad J.P."/>
            <person name="Abt D.N."/>
            <person name="Adryan B."/>
            <person name="Aguade M."/>
            <person name="Akashi H."/>
            <person name="Anderson W.W."/>
            <person name="Aquadro C.F."/>
            <person name="Ardell D.H."/>
            <person name="Arguello R."/>
            <person name="Artieri C.G."/>
            <person name="Barbash D.A."/>
            <person name="Barker D."/>
            <person name="Barsanti P."/>
            <person name="Batterham P."/>
            <person name="Batzoglou S."/>
            <person name="Begun D."/>
            <person name="Bhutkar A."/>
            <person name="Blanco E."/>
            <person name="Bosak S.A."/>
            <person name="Bradley R.K."/>
            <person name="Brand A.D."/>
            <person name="Brent M.R."/>
            <person name="Brooks A.N."/>
            <person name="Brown R.H."/>
            <person name="Butlin R.K."/>
            <person name="Caggese C."/>
            <person name="Calvi B.R."/>
            <person name="Bernardo de Carvalho A."/>
            <person name="Caspi A."/>
            <person name="Castrezana S."/>
            <person name="Celniker S.E."/>
            <person name="Chang J.L."/>
            <person name="Chapple C."/>
            <person name="Chatterji S."/>
            <person name="Chinwalla A."/>
            <person name="Civetta A."/>
            <person name="Clifton S.W."/>
            <person name="Comeron J.M."/>
            <person name="Costello J.C."/>
            <person name="Coyne J.A."/>
            <person name="Daub J."/>
            <person name="David R.G."/>
            <person name="Delcher A.L."/>
            <person name="Delehaunty K."/>
            <person name="Do C.B."/>
            <person name="Ebling H."/>
            <person name="Edwards K."/>
            <person name="Eickbush T."/>
            <person name="Evans J.D."/>
            <person name="Filipski A."/>
            <person name="Findeiss S."/>
            <person name="Freyhult E."/>
            <person name="Fulton L."/>
            <person name="Fulton R."/>
            <person name="Garcia A.C."/>
            <person name="Gardiner A."/>
            <person name="Garfield D.A."/>
            <person name="Garvin B.E."/>
            <person name="Gibson G."/>
            <person name="Gilbert D."/>
            <person name="Gnerre S."/>
            <person name="Godfrey J."/>
            <person name="Good R."/>
            <person name="Gotea V."/>
            <person name="Gravely B."/>
            <person name="Greenberg A.J."/>
            <person name="Griffiths-Jones S."/>
            <person name="Gross S."/>
            <person name="Guigo R."/>
            <person name="Gustafson E.A."/>
            <person name="Haerty W."/>
            <person name="Hahn M.W."/>
            <person name="Halligan D.L."/>
            <person name="Halpern A.L."/>
            <person name="Halter G.M."/>
            <person name="Han M.V."/>
            <person name="Heger A."/>
            <person name="Hillier L."/>
            <person name="Hinrichs A.S."/>
            <person name="Holmes I."/>
            <person name="Hoskins R.A."/>
            <person name="Hubisz M.J."/>
            <person name="Hultmark D."/>
            <person name="Huntley M.A."/>
            <person name="Jaffe D.B."/>
            <person name="Jagadeeshan S."/>
            <person name="Jeck W.R."/>
            <person name="Johnson J."/>
            <person name="Jones C.D."/>
            <person name="Jordan W.C."/>
            <person name="Karpen G.H."/>
            <person name="Kataoka E."/>
            <person name="Keightley P.D."/>
            <person name="Kheradpour P."/>
            <person name="Kirkness E.F."/>
            <person name="Koerich L.B."/>
            <person name="Kristiansen K."/>
            <person name="Kudrna D."/>
            <person name="Kulathinal R.J."/>
            <person name="Kumar S."/>
            <person name="Kwok R."/>
            <person name="Lander E."/>
            <person name="Langley C.H."/>
            <person name="Lapoint R."/>
            <person name="Lazzaro B.P."/>
            <person name="Lee S.J."/>
            <person name="Levesque L."/>
            <person name="Li R."/>
            <person name="Lin C.F."/>
            <person name="Lin M.F."/>
            <person name="Lindblad-Toh K."/>
            <person name="Llopart A."/>
            <person name="Long M."/>
            <person name="Low L."/>
            <person name="Lozovsky E."/>
            <person name="Lu J."/>
            <person name="Luo M."/>
            <person name="Machado C.A."/>
            <person name="Makalowski W."/>
            <person name="Marzo M."/>
            <person name="Matsuda M."/>
            <person name="Matzkin L."/>
            <person name="McAllister B."/>
            <person name="McBride C.S."/>
            <person name="McKernan B."/>
            <person name="McKernan K."/>
            <person name="Mendez-Lago M."/>
            <person name="Minx P."/>
            <person name="Mollenhauer M.U."/>
            <person name="Montooth K."/>
            <person name="Mount S.M."/>
            <person name="Mu X."/>
            <person name="Myers E."/>
            <person name="Negre B."/>
            <person name="Newfeld S."/>
            <person name="Nielsen R."/>
            <person name="Noor M.A."/>
            <person name="O'Grady P."/>
            <person name="Pachter L."/>
            <person name="Papaceit M."/>
            <person name="Parisi M.J."/>
            <person name="Parisi M."/>
            <person name="Parts L."/>
            <person name="Pedersen J.S."/>
            <person name="Pesole G."/>
            <person name="Phillippy A.M."/>
            <person name="Ponting C.P."/>
            <person name="Pop M."/>
            <person name="Porcelli D."/>
            <person name="Powell J.R."/>
            <person name="Prohaska S."/>
            <person name="Pruitt K."/>
            <person name="Puig M."/>
            <person name="Quesneville H."/>
            <person name="Ram K.R."/>
            <person name="Rand D."/>
            <person name="Rasmussen M.D."/>
            <person name="Reed L.K."/>
            <person name="Reenan R."/>
            <person name="Reily A."/>
            <person name="Remington K.A."/>
            <person name="Rieger T.T."/>
            <person name="Ritchie M.G."/>
            <person name="Robin C."/>
            <person name="Rogers Y.H."/>
            <person name="Rohde C."/>
            <person name="Rozas J."/>
            <person name="Rubenfield M.J."/>
            <person name="Ruiz A."/>
            <person name="Russo S."/>
            <person name="Salzberg S.L."/>
            <person name="Sanchez-Gracia A."/>
            <person name="Saranga D.J."/>
            <person name="Sato H."/>
            <person name="Schaeffer S.W."/>
            <person name="Schatz M.C."/>
            <person name="Schlenke T."/>
            <person name="Schwartz R."/>
            <person name="Segarra C."/>
            <person name="Singh R.S."/>
            <person name="Sirot L."/>
            <person name="Sirota M."/>
            <person name="Sisneros N.B."/>
            <person name="Smith C.D."/>
            <person name="Smith T.F."/>
            <person name="Spieth J."/>
            <person name="Stage D.E."/>
            <person name="Stark A."/>
            <person name="Stephan W."/>
            <person name="Strausberg R.L."/>
            <person name="Strempel S."/>
            <person name="Sturgill D."/>
            <person name="Sutton G."/>
            <person name="Sutton G.G."/>
            <person name="Tao W."/>
            <person name="Teichmann S."/>
            <person name="Tobari Y.N."/>
            <person name="Tomimura Y."/>
            <person name="Tsolas J.M."/>
            <person name="Valente V.L."/>
            <person name="Venter E."/>
            <person name="Venter J.C."/>
            <person name="Vicario S."/>
            <person name="Vieira F.G."/>
            <person name="Vilella A.J."/>
            <person name="Villasante A."/>
            <person name="Walenz B."/>
            <person name="Wang J."/>
            <person name="Wasserman M."/>
            <person name="Watts T."/>
            <person name="Wilson D."/>
            <person name="Wilson R.K."/>
            <person name="Wing R.A."/>
            <person name="Wolfner M.F."/>
            <person name="Wong A."/>
            <person name="Wong G.K."/>
            <person name="Wu C.I."/>
            <person name="Wu G."/>
            <person name="Yamamoto D."/>
            <person name="Yang H.P."/>
            <person name="Yang S.P."/>
            <person name="Yorke J.A."/>
            <person name="Yoshida K."/>
            <person name="Zdobnov E."/>
            <person name="Zhang P."/>
            <person name="Zhang Y."/>
            <person name="Zimin A.V."/>
            <person name="Baldwin J."/>
            <person name="Abdouelleil A."/>
            <person name="Abdulkadir J."/>
            <person name="Abebe A."/>
            <person name="Abera B."/>
            <person name="Abreu J."/>
            <person name="Acer S.C."/>
            <person name="Aftuck L."/>
            <person name="Alexander A."/>
            <person name="An P."/>
            <person name="Anderson E."/>
            <person name="Anderson S."/>
            <person name="Arachi H."/>
            <person name="Azer M."/>
            <person name="Bachantsang P."/>
            <person name="Barry A."/>
            <person name="Bayul T."/>
            <person name="Berlin A."/>
            <person name="Bessette D."/>
            <person name="Bloom T."/>
            <person name="Blye J."/>
            <person name="Boguslavskiy L."/>
            <person name="Bonnet C."/>
            <person name="Boukhgalter B."/>
            <person name="Bourzgui I."/>
            <person name="Brown A."/>
            <person name="Cahill P."/>
            <person name="Channer S."/>
            <person name="Cheshatsang Y."/>
            <person name="Chuda L."/>
            <person name="Citroen M."/>
            <person name="Collymore A."/>
            <person name="Cooke P."/>
            <person name="Costello M."/>
            <person name="D'Aco K."/>
            <person name="Daza R."/>
            <person name="De Haan G."/>
            <person name="DeGray S."/>
            <person name="DeMaso C."/>
            <person name="Dhargay N."/>
            <person name="Dooley K."/>
            <person name="Dooley E."/>
            <person name="Doricent M."/>
            <person name="Dorje P."/>
            <person name="Dorjee K."/>
            <person name="Dupes A."/>
            <person name="Elong R."/>
            <person name="Falk J."/>
            <person name="Farina A."/>
            <person name="Faro S."/>
            <person name="Ferguson D."/>
            <person name="Fisher S."/>
            <person name="Foley C.D."/>
            <person name="Franke A."/>
            <person name="Friedrich D."/>
            <person name="Gadbois L."/>
            <person name="Gearin G."/>
            <person name="Gearin C.R."/>
            <person name="Giannoukos G."/>
            <person name="Goode T."/>
            <person name="Graham J."/>
            <person name="Grandbois E."/>
            <person name="Grewal S."/>
            <person name="Gyaltsen K."/>
            <person name="Hafez N."/>
            <person name="Hagos B."/>
            <person name="Hall J."/>
            <person name="Henson C."/>
            <person name="Hollinger A."/>
            <person name="Honan T."/>
            <person name="Huard M.D."/>
            <person name="Hughes L."/>
            <person name="Hurhula B."/>
            <person name="Husby M.E."/>
            <person name="Kamat A."/>
            <person name="Kanga B."/>
            <person name="Kashin S."/>
            <person name="Khazanovich D."/>
            <person name="Kisner P."/>
            <person name="Lance K."/>
            <person name="Lara M."/>
            <person name="Lee W."/>
            <person name="Lennon N."/>
            <person name="Letendre F."/>
            <person name="LeVine R."/>
            <person name="Lipovsky A."/>
            <person name="Liu X."/>
            <person name="Liu J."/>
            <person name="Liu S."/>
            <person name="Lokyitsang T."/>
            <person name="Lokyitsang Y."/>
            <person name="Lubonja R."/>
            <person name="Lui A."/>
            <person name="MacDonald P."/>
            <person name="Magnisalis V."/>
            <person name="Maru K."/>
            <person name="Matthews C."/>
            <person name="McCusker W."/>
            <person name="McDonough S."/>
            <person name="Mehta T."/>
            <person name="Meldrim J."/>
            <person name="Meneus L."/>
            <person name="Mihai O."/>
            <person name="Mihalev A."/>
            <person name="Mihova T."/>
            <person name="Mittelman R."/>
            <person name="Mlenga V."/>
            <person name="Montmayeur A."/>
            <person name="Mulrain L."/>
            <person name="Navidi A."/>
            <person name="Naylor J."/>
            <person name="Negash T."/>
            <person name="Nguyen T."/>
            <person name="Nguyen N."/>
            <person name="Nicol R."/>
            <person name="Norbu C."/>
            <person name="Norbu N."/>
            <person name="Novod N."/>
            <person name="O'Neill B."/>
            <person name="Osman S."/>
            <person name="Markiewicz E."/>
            <person name="Oyono O.L."/>
            <person name="Patti C."/>
            <person name="Phunkhang P."/>
            <person name="Pierre F."/>
            <person name="Priest M."/>
            <person name="Raghuraman S."/>
            <person name="Rege F."/>
            <person name="Reyes R."/>
            <person name="Rise C."/>
            <person name="Rogov P."/>
            <person name="Ross K."/>
            <person name="Ryan E."/>
            <person name="Settipalli S."/>
            <person name="Shea T."/>
            <person name="Sherpa N."/>
            <person name="Shi L."/>
            <person name="Shih D."/>
            <person name="Sparrow T."/>
            <person name="Spaulding J."/>
            <person name="Stalker J."/>
            <person name="Stange-Thomann N."/>
            <person name="Stavropoulos S."/>
            <person name="Stone C."/>
            <person name="Strader C."/>
            <person name="Tesfaye S."/>
            <person name="Thomson T."/>
            <person name="Thoulutsang Y."/>
            <person name="Thoulutsang D."/>
            <person name="Topham K."/>
            <person name="Topping I."/>
            <person name="Tsamla T."/>
            <person name="Vassiliev H."/>
            <person name="Vo A."/>
            <person name="Wangchuk T."/>
            <person name="Wangdi T."/>
            <person name="Weiand M."/>
            <person name="Wilkinson J."/>
            <person name="Wilson A."/>
            <person name="Yadav S."/>
            <person name="Young G."/>
            <person name="Yu Q."/>
            <person name="Zembek L."/>
            <person name="Zhong D."/>
            <person name="Zimmer A."/>
            <person name="Zwirko Z."/>
            <person name="Jaffe D.B."/>
            <person name="Alvarez P."/>
            <person name="Brockman W."/>
            <person name="Butler J."/>
            <person name="Chin C."/>
            <person name="Gnerre S."/>
            <person name="Grabherr M."/>
            <person name="Kleber M."/>
            <person name="Mauceli E."/>
            <person name="MacCallum I."/>
        </authorList>
    </citation>
    <scope>NUCLEOTIDE SEQUENCE [LARGE SCALE GENOMIC DNA]</scope>
    <source>
        <strain evidence="3">MSH-3 / Tucson 14011-0111.49</strain>
    </source>
</reference>
<evidence type="ECO:0000256" key="1">
    <source>
        <dbReference type="SAM" id="Phobius"/>
    </source>
</evidence>
<keyword evidence="1" id="KW-1133">Transmembrane helix</keyword>
<sequence length="88" mass="10292">MDKHRTVVKKCALERDSKLLLLLNSFAYLIILFSKNFIGFILYDHGSWTLAGRDFQKDPLHDQMILANAVMKEKQGWERPGYFFPLDS</sequence>
<dbReference type="GO" id="GO:1901053">
    <property type="term" value="P:sarcosine catabolic process"/>
    <property type="evidence" value="ECO:0007669"/>
    <property type="project" value="EnsemblMetazoa"/>
</dbReference>
<dbReference type="Proteomes" id="UP000008744">
    <property type="component" value="Unassembled WGS sequence"/>
</dbReference>
<feature type="transmembrane region" description="Helical" evidence="1">
    <location>
        <begin position="21"/>
        <end position="43"/>
    </location>
</feature>
<accession>B4G3C3</accession>
<dbReference type="eggNOG" id="KOG2844">
    <property type="taxonomic scope" value="Eukaryota"/>
</dbReference>
<evidence type="ECO:0000313" key="3">
    <source>
        <dbReference type="Proteomes" id="UP000008744"/>
    </source>
</evidence>
<gene>
    <name evidence="2" type="primary">Dper\GL24081</name>
    <name evidence="2" type="ORF">Dper_GL24081</name>
</gene>
<dbReference type="InterPro" id="IPR027266">
    <property type="entry name" value="TrmE/GcvT-like"/>
</dbReference>
<dbReference type="OrthoDB" id="498204at2759"/>
<dbReference type="Gene3D" id="3.30.1360.120">
    <property type="entry name" value="Probable tRNA modification gtpase trme, domain 1"/>
    <property type="match status" value="1"/>
</dbReference>
<keyword evidence="3" id="KW-1185">Reference proteome</keyword>
<name>B4G3C3_DROPE</name>
<dbReference type="STRING" id="7234.B4G3C3"/>
<keyword evidence="1" id="KW-0812">Transmembrane</keyword>
<proteinExistence type="predicted"/>